<keyword evidence="7" id="KW-1185">Reference proteome</keyword>
<dbReference type="EMBL" id="FNIE01000006">
    <property type="protein sequence ID" value="SDN86225.1"/>
    <property type="molecule type" value="Genomic_DNA"/>
</dbReference>
<dbReference type="Gene3D" id="3.30.70.360">
    <property type="match status" value="1"/>
</dbReference>
<evidence type="ECO:0000313" key="7">
    <source>
        <dbReference type="Proteomes" id="UP000199341"/>
    </source>
</evidence>
<dbReference type="InterPro" id="IPR002933">
    <property type="entry name" value="Peptidase_M20"/>
</dbReference>
<dbReference type="GO" id="GO:0016813">
    <property type="term" value="F:hydrolase activity, acting on carbon-nitrogen (but not peptide) bonds, in linear amidines"/>
    <property type="evidence" value="ECO:0007669"/>
    <property type="project" value="InterPro"/>
</dbReference>
<dbReference type="PANTHER" id="PTHR32494:SF5">
    <property type="entry name" value="ALLANTOATE AMIDOHYDROLASE"/>
    <property type="match status" value="1"/>
</dbReference>
<dbReference type="SUPFAM" id="SSF53187">
    <property type="entry name" value="Zn-dependent exopeptidases"/>
    <property type="match status" value="1"/>
</dbReference>
<dbReference type="AlphaFoldDB" id="A0A1H0EV46"/>
<dbReference type="Proteomes" id="UP000199341">
    <property type="component" value="Unassembled WGS sequence"/>
</dbReference>
<evidence type="ECO:0000256" key="1">
    <source>
        <dbReference type="ARBA" id="ARBA00006153"/>
    </source>
</evidence>
<dbReference type="CDD" id="cd03884">
    <property type="entry name" value="M20_bAS"/>
    <property type="match status" value="1"/>
</dbReference>
<dbReference type="InterPro" id="IPR036264">
    <property type="entry name" value="Bact_exopeptidase_dim_dom"/>
</dbReference>
<dbReference type="InterPro" id="IPR010158">
    <property type="entry name" value="Amidase_Cbmase"/>
</dbReference>
<dbReference type="NCBIfam" id="TIGR01879">
    <property type="entry name" value="hydantase"/>
    <property type="match status" value="1"/>
</dbReference>
<feature type="binding site" evidence="3">
    <location>
        <position position="405"/>
    </location>
    <ligand>
        <name>Zn(2+)</name>
        <dbReference type="ChEBI" id="CHEBI:29105"/>
        <label>2</label>
    </ligand>
</feature>
<name>A0A1H0EV46_9ACTN</name>
<evidence type="ECO:0000313" key="6">
    <source>
        <dbReference type="EMBL" id="SDN86225.1"/>
    </source>
</evidence>
<gene>
    <name evidence="6" type="ORF">SAMN05216259_10644</name>
</gene>
<evidence type="ECO:0000256" key="3">
    <source>
        <dbReference type="PIRSR" id="PIRSR001235-1"/>
    </source>
</evidence>
<comment type="similarity">
    <text evidence="1">Belongs to the peptidase M20 family.</text>
</comment>
<keyword evidence="3" id="KW-0862">Zinc</keyword>
<protein>
    <submittedName>
        <fullName evidence="6">N-carbamoyl-L-amino-acid hydrolase</fullName>
    </submittedName>
</protein>
<dbReference type="SUPFAM" id="SSF55031">
    <property type="entry name" value="Bacterial exopeptidase dimerisation domain"/>
    <property type="match status" value="1"/>
</dbReference>
<keyword evidence="2 6" id="KW-0378">Hydrolase</keyword>
<feature type="binding site" evidence="4">
    <location>
        <position position="241"/>
    </location>
    <ligand>
        <name>allantoate</name>
        <dbReference type="ChEBI" id="CHEBI:17536"/>
    </ligand>
</feature>
<evidence type="ECO:0000256" key="2">
    <source>
        <dbReference type="ARBA" id="ARBA00022801"/>
    </source>
</evidence>
<dbReference type="PIRSF" id="PIRSF001235">
    <property type="entry name" value="Amidase_carbamoylase"/>
    <property type="match status" value="1"/>
</dbReference>
<feature type="binding site" evidence="3">
    <location>
        <position position="105"/>
    </location>
    <ligand>
        <name>Zn(2+)</name>
        <dbReference type="ChEBI" id="CHEBI:29105"/>
        <label>1</label>
    </ligand>
</feature>
<keyword evidence="3" id="KW-0479">Metal-binding</keyword>
<dbReference type="PANTHER" id="PTHR32494">
    <property type="entry name" value="ALLANTOATE DEIMINASE-RELATED"/>
    <property type="match status" value="1"/>
</dbReference>
<comment type="cofactor">
    <cofactor evidence="3">
        <name>Zn(2+)</name>
        <dbReference type="ChEBI" id="CHEBI:29105"/>
    </cofactor>
    <text evidence="3">Binds 2 Zn(2+) ions per subunit.</text>
</comment>
<feature type="region of interest" description="Disordered" evidence="5">
    <location>
        <begin position="1"/>
        <end position="33"/>
    </location>
</feature>
<sequence length="433" mass="45527">MSGPQRGATGQQGEGADRHGTTPGSPGAAPDSFRTMWRDLAGIGRHPSSGGYRRFAWTAADTDCRAWFEEQARARGLAYEVDRNGNQWAWLGDPAAGDAVVTGSHLDSVPDGGAFDGPLGVVSAFAAVDELRARGADPNKPLAVVNFGDEEGARFGLACVGSRLTAGQLDVERARELRDADGVSLPQAMERAGRDPEAIGPDPERLARVGAFVELHVEQGRALDLGGHPVGAASAIWPHGRWRFDFRGEANHAGTTRLEDRRDPMLTYATTVLAARKKARLAGALATFGKVAVEPGGVNAIASLVRGWLDSRAADEQTLAEVVTAIEQTARERGQRDGVTVDVVRESFTPVVEFAHELRDTVAALAGRGRPVPVLPTGAGHDAGILSARVPTAMLFVRNPTGVSHAPAEHAAEDDCAAGVTALADVLEGLACR</sequence>
<dbReference type="STRING" id="310781.SAMN05216259_10644"/>
<feature type="binding site" evidence="4">
    <location>
        <position position="312"/>
    </location>
    <ligand>
        <name>allantoate</name>
        <dbReference type="ChEBI" id="CHEBI:17536"/>
    </ligand>
</feature>
<feature type="binding site" evidence="4">
    <location>
        <position position="299"/>
    </location>
    <ligand>
        <name>allantoate</name>
        <dbReference type="ChEBI" id="CHEBI:17536"/>
    </ligand>
</feature>
<dbReference type="NCBIfam" id="NF006770">
    <property type="entry name" value="PRK09290.1-4"/>
    <property type="match status" value="1"/>
</dbReference>
<accession>A0A1H0EV46</accession>
<feature type="binding site" evidence="3">
    <location>
        <position position="151"/>
    </location>
    <ligand>
        <name>Zn(2+)</name>
        <dbReference type="ChEBI" id="CHEBI:29105"/>
        <label>2</label>
    </ligand>
</feature>
<reference evidence="6 7" key="1">
    <citation type="submission" date="2016-10" db="EMBL/GenBank/DDBJ databases">
        <authorList>
            <person name="de Groot N.N."/>
        </authorList>
    </citation>
    <scope>NUCLEOTIDE SEQUENCE [LARGE SCALE GENOMIC DNA]</scope>
    <source>
        <strain evidence="6 7">CGMCC 4.2022</strain>
    </source>
</reference>
<proteinExistence type="inferred from homology"/>
<dbReference type="Pfam" id="PF01546">
    <property type="entry name" value="Peptidase_M20"/>
    <property type="match status" value="1"/>
</dbReference>
<feature type="binding site" evidence="3">
    <location>
        <position position="116"/>
    </location>
    <ligand>
        <name>Zn(2+)</name>
        <dbReference type="ChEBI" id="CHEBI:29105"/>
        <label>1</label>
    </ligand>
</feature>
<evidence type="ECO:0000256" key="5">
    <source>
        <dbReference type="SAM" id="MobiDB-lite"/>
    </source>
</evidence>
<dbReference type="Gene3D" id="3.40.630.10">
    <property type="entry name" value="Zn peptidases"/>
    <property type="match status" value="1"/>
</dbReference>
<dbReference type="GO" id="GO:0046872">
    <property type="term" value="F:metal ion binding"/>
    <property type="evidence" value="ECO:0007669"/>
    <property type="project" value="UniProtKB-KW"/>
</dbReference>
<organism evidence="6 7">
    <name type="scientific">Actinacidiphila guanduensis</name>
    <dbReference type="NCBI Taxonomy" id="310781"/>
    <lineage>
        <taxon>Bacteria</taxon>
        <taxon>Bacillati</taxon>
        <taxon>Actinomycetota</taxon>
        <taxon>Actinomycetes</taxon>
        <taxon>Kitasatosporales</taxon>
        <taxon>Streptomycetaceae</taxon>
        <taxon>Actinacidiphila</taxon>
    </lineage>
</organism>
<evidence type="ECO:0000256" key="4">
    <source>
        <dbReference type="PIRSR" id="PIRSR001235-2"/>
    </source>
</evidence>
<feature type="binding site" evidence="3">
    <location>
        <position position="116"/>
    </location>
    <ligand>
        <name>Zn(2+)</name>
        <dbReference type="ChEBI" id="CHEBI:29105"/>
        <label>2</label>
    </ligand>
</feature>
<feature type="binding site" evidence="3">
    <location>
        <position position="216"/>
    </location>
    <ligand>
        <name>Zn(2+)</name>
        <dbReference type="ChEBI" id="CHEBI:29105"/>
        <label>1</label>
    </ligand>
</feature>